<name>A0ACB5T158_AMBMO</name>
<proteinExistence type="predicted"/>
<evidence type="ECO:0000313" key="1">
    <source>
        <dbReference type="EMBL" id="GME78530.1"/>
    </source>
</evidence>
<comment type="caution">
    <text evidence="1">The sequence shown here is derived from an EMBL/GenBank/DDBJ whole genome shotgun (WGS) entry which is preliminary data.</text>
</comment>
<accession>A0ACB5T158</accession>
<reference evidence="1" key="1">
    <citation type="submission" date="2023-04" db="EMBL/GenBank/DDBJ databases">
        <title>Ambrosiozyma monospora NBRC 10751.</title>
        <authorList>
            <person name="Ichikawa N."/>
            <person name="Sato H."/>
            <person name="Tonouchi N."/>
        </authorList>
    </citation>
    <scope>NUCLEOTIDE SEQUENCE</scope>
    <source>
        <strain evidence="1">NBRC 10751</strain>
    </source>
</reference>
<sequence>MMKNYITLKKVFPHLNQSVILSAIKSTDSLREASHRLKALPKTSTASPISRISRNGSSKGSRGSRKNDERVKLASSPTGSSESESDSDSESESDDQDSSDVEELEEEEEEAEEEAEPEIDVISSKVTLDKGNRLIDRYRKRGGAGGSPVKKRKLEDLVEDDDNPLVVSDDDEEDRRFSGRKRSRLRRGVDPHIENAASASSISSVRTRREKLPEVISLSDNENDEENVDSDEMDESEDDDSDYGSRRRRRKLNRNKAKQQKSKVAQAATVSESEEDDPFTDEDDDLDTEQRLLKFFNTADIPNLMDLATINLFLAEQIVAKRPFEYLDDIEETEFQVKNGNTTSTSKRRAGHKSLGEKIVMNSLNKLRGYEAVDSLVRQCWAYGRSITKEVKRWGVSLNGDGVEMESVDASKAASGSENSDIDSDGDSDSPHNDVIPVPKLDGFDNMDDDDFAPQRRRSHKKDNNTKVVSATGFKNTNLKNNEVGFFHRKPKGLAKDFSLKDYQQVGINWINLLYQKGLSCILADEMGLGKTLQVIAFLTYLKEKKHPGPHLIVVPSSTLENWLREFEKFSPKLYVRPYYGSVEEREELREELVEDPDFDVLVTTYNLATISKYDMAFLRSRRFNVVVYDEGHVLKNAKSDRVTQLMKLKANYRVLLTGTPLQNNLRELVSLLCFIMPDLFKEKRDDFEVIFNQKTTTRGSTRDKDEEPKDENDDQEKRINPLLSEQAIKKARTMMAPFVLRRRKDDVLKNLPPKHIHIVKCKMQPIQRKVYKRQFQEAKFVKQEIEKYAQMSAEELKKHKKKDLPKSNNLLMKVRKAAIHPLLFRTFYDNDKLRTMTRQIMKAPRYLDANPDYIYEDMEVMTDFELNGLCRTFPREMSAFYMDPSSYLKSGVRYFGKGDEYVQDQVCEIGWFNTG</sequence>
<dbReference type="Proteomes" id="UP001165064">
    <property type="component" value="Unassembled WGS sequence"/>
</dbReference>
<gene>
    <name evidence="1" type="ORF">Amon02_000348800</name>
</gene>
<evidence type="ECO:0000313" key="2">
    <source>
        <dbReference type="Proteomes" id="UP001165064"/>
    </source>
</evidence>
<keyword evidence="2" id="KW-1185">Reference proteome</keyword>
<organism evidence="1 2">
    <name type="scientific">Ambrosiozyma monospora</name>
    <name type="common">Yeast</name>
    <name type="synonym">Endomycopsis monosporus</name>
    <dbReference type="NCBI Taxonomy" id="43982"/>
    <lineage>
        <taxon>Eukaryota</taxon>
        <taxon>Fungi</taxon>
        <taxon>Dikarya</taxon>
        <taxon>Ascomycota</taxon>
        <taxon>Saccharomycotina</taxon>
        <taxon>Pichiomycetes</taxon>
        <taxon>Pichiales</taxon>
        <taxon>Pichiaceae</taxon>
        <taxon>Ambrosiozyma</taxon>
    </lineage>
</organism>
<dbReference type="EMBL" id="BSXS01002227">
    <property type="protein sequence ID" value="GME78530.1"/>
    <property type="molecule type" value="Genomic_DNA"/>
</dbReference>
<protein>
    <submittedName>
        <fullName evidence="1">Unnamed protein product</fullName>
    </submittedName>
</protein>